<accession>A0A182QQR6</accession>
<evidence type="ECO:0000256" key="2">
    <source>
        <dbReference type="SAM" id="Phobius"/>
    </source>
</evidence>
<feature type="transmembrane region" description="Helical" evidence="2">
    <location>
        <begin position="78"/>
        <end position="96"/>
    </location>
</feature>
<keyword evidence="2" id="KW-0472">Membrane</keyword>
<feature type="transmembrane region" description="Helical" evidence="2">
    <location>
        <begin position="138"/>
        <end position="161"/>
    </location>
</feature>
<dbReference type="EMBL" id="AXCN02001089">
    <property type="status" value="NOT_ANNOTATED_CDS"/>
    <property type="molecule type" value="Genomic_DNA"/>
</dbReference>
<reference evidence="3" key="2">
    <citation type="submission" date="2020-05" db="UniProtKB">
        <authorList>
            <consortium name="EnsemblMetazoa"/>
        </authorList>
    </citation>
    <scope>IDENTIFICATION</scope>
    <source>
        <strain evidence="3">FAR1</strain>
    </source>
</reference>
<feature type="compositionally biased region" description="Gly residues" evidence="1">
    <location>
        <begin position="172"/>
        <end position="181"/>
    </location>
</feature>
<dbReference type="Proteomes" id="UP000075886">
    <property type="component" value="Unassembled WGS sequence"/>
</dbReference>
<protein>
    <submittedName>
        <fullName evidence="3">Uncharacterized protein</fullName>
    </submittedName>
</protein>
<keyword evidence="2" id="KW-1133">Transmembrane helix</keyword>
<feature type="region of interest" description="Disordered" evidence="1">
    <location>
        <begin position="1"/>
        <end position="22"/>
    </location>
</feature>
<proteinExistence type="predicted"/>
<dbReference type="VEuPathDB" id="VectorBase:AFAF015002"/>
<name>A0A182QQR6_9DIPT</name>
<keyword evidence="4" id="KW-1185">Reference proteome</keyword>
<feature type="compositionally biased region" description="Low complexity" evidence="1">
    <location>
        <begin position="182"/>
        <end position="192"/>
    </location>
</feature>
<feature type="compositionally biased region" description="Basic and acidic residues" evidence="1">
    <location>
        <begin position="1"/>
        <end position="14"/>
    </location>
</feature>
<evidence type="ECO:0000256" key="1">
    <source>
        <dbReference type="SAM" id="MobiDB-lite"/>
    </source>
</evidence>
<dbReference type="EnsemblMetazoa" id="AFAF015002-RA">
    <property type="protein sequence ID" value="AFAF015002-PA"/>
    <property type="gene ID" value="AFAF015002"/>
</dbReference>
<feature type="region of interest" description="Disordered" evidence="1">
    <location>
        <begin position="172"/>
        <end position="192"/>
    </location>
</feature>
<evidence type="ECO:0000313" key="4">
    <source>
        <dbReference type="Proteomes" id="UP000075886"/>
    </source>
</evidence>
<keyword evidence="2" id="KW-0812">Transmembrane</keyword>
<evidence type="ECO:0000313" key="3">
    <source>
        <dbReference type="EnsemblMetazoa" id="AFAF015002-PA"/>
    </source>
</evidence>
<reference evidence="4" key="1">
    <citation type="submission" date="2014-01" db="EMBL/GenBank/DDBJ databases">
        <title>The Genome Sequence of Anopheles farauti FAR1 (V2).</title>
        <authorList>
            <consortium name="The Broad Institute Genomics Platform"/>
            <person name="Neafsey D.E."/>
            <person name="Besansky N."/>
            <person name="Howell P."/>
            <person name="Walton C."/>
            <person name="Young S.K."/>
            <person name="Zeng Q."/>
            <person name="Gargeya S."/>
            <person name="Fitzgerald M."/>
            <person name="Haas B."/>
            <person name="Abouelleil A."/>
            <person name="Allen A.W."/>
            <person name="Alvarado L."/>
            <person name="Arachchi H.M."/>
            <person name="Berlin A.M."/>
            <person name="Chapman S.B."/>
            <person name="Gainer-Dewar J."/>
            <person name="Goldberg J."/>
            <person name="Griggs A."/>
            <person name="Gujja S."/>
            <person name="Hansen M."/>
            <person name="Howarth C."/>
            <person name="Imamovic A."/>
            <person name="Ireland A."/>
            <person name="Larimer J."/>
            <person name="McCowan C."/>
            <person name="Murphy C."/>
            <person name="Pearson M."/>
            <person name="Poon T.W."/>
            <person name="Priest M."/>
            <person name="Roberts A."/>
            <person name="Saif S."/>
            <person name="Shea T."/>
            <person name="Sisk P."/>
            <person name="Sykes S."/>
            <person name="Wortman J."/>
            <person name="Nusbaum C."/>
            <person name="Birren B."/>
        </authorList>
    </citation>
    <scope>NUCLEOTIDE SEQUENCE [LARGE SCALE GENOMIC DNA]</scope>
    <source>
        <strain evidence="4">FAR1</strain>
    </source>
</reference>
<dbReference type="AlphaFoldDB" id="A0A182QQR6"/>
<sequence>MATEVTEDKERKAAEQAAGTGFPPFRTTEVNQNFLIVVSCAVPMLYGDLLNLDTFLERGRAASTRRLSDGRVASRRAASVRMVVPVMVVMVMMLMGRRRTSRAGRRGRTHQIHRDDAAVATVACVVRWQCCQLTATRLLIVLVVVVVVMVAVVVVAVGAIYKDGCERYDGGGGRGGGGGGRSTSIAAAATTGRRAGRWKGRFGGTGERLMMADGCRRRYCHCRVSSVATVR</sequence>
<organism evidence="3 4">
    <name type="scientific">Anopheles farauti</name>
    <dbReference type="NCBI Taxonomy" id="69004"/>
    <lineage>
        <taxon>Eukaryota</taxon>
        <taxon>Metazoa</taxon>
        <taxon>Ecdysozoa</taxon>
        <taxon>Arthropoda</taxon>
        <taxon>Hexapoda</taxon>
        <taxon>Insecta</taxon>
        <taxon>Pterygota</taxon>
        <taxon>Neoptera</taxon>
        <taxon>Endopterygota</taxon>
        <taxon>Diptera</taxon>
        <taxon>Nematocera</taxon>
        <taxon>Culicoidea</taxon>
        <taxon>Culicidae</taxon>
        <taxon>Anophelinae</taxon>
        <taxon>Anopheles</taxon>
    </lineage>
</organism>